<protein>
    <recommendedName>
        <fullName evidence="4">Six-hairpin glycosidase</fullName>
    </recommendedName>
</protein>
<evidence type="ECO:0000313" key="3">
    <source>
        <dbReference type="Proteomes" id="UP000216074"/>
    </source>
</evidence>
<evidence type="ECO:0000256" key="1">
    <source>
        <dbReference type="SAM" id="MobiDB-lite"/>
    </source>
</evidence>
<keyword evidence="3" id="KW-1185">Reference proteome</keyword>
<organism evidence="2 3">
    <name type="scientific">Bifidobacterium hapali</name>
    <dbReference type="NCBI Taxonomy" id="1630172"/>
    <lineage>
        <taxon>Bacteria</taxon>
        <taxon>Bacillati</taxon>
        <taxon>Actinomycetota</taxon>
        <taxon>Actinomycetes</taxon>
        <taxon>Bifidobacteriales</taxon>
        <taxon>Bifidobacteriaceae</taxon>
        <taxon>Bifidobacterium</taxon>
    </lineage>
</organism>
<gene>
    <name evidence="2" type="ORF">BHAP_1599</name>
</gene>
<dbReference type="AlphaFoldDB" id="A0A261FX67"/>
<comment type="caution">
    <text evidence="2">The sequence shown here is derived from an EMBL/GenBank/DDBJ whole genome shotgun (WGS) entry which is preliminary data.</text>
</comment>
<sequence length="737" mass="82565">MYSLGKNSPVIPPYADTASMQSQLGNPGDVTIRFSDDPSRMNWLRPDHPYAAVSTPSGIESTVHMLRDGDTIVTTVQLGNATSKTITTAVGDIGITLPLEDRYYDETGDDYSIEHHCNAHLFCGGACSWVLALRMSGKAPHLGLVFTEGAIADYSTSRDFVKYSNDRGCFVLHPEAMEFAPGQTRTISWTIFPCASRKDFFVQAATRSRFIDAQWNTTVTFPGKSVTLTIRPSFKLSATDSVTVNGIPASANSDGTYTFTYTPNEADVHTHDVYRDRVGERIFTIQVGDRTLRTRLFVSAPIDELLARRTRFIAHNQQYRGTDQHLKGAYLPYDNEDGRQYYYAGDDKGNVINDYNAGRERVGMGLLIAAYLRALDRGVISDGSGDDLSDIFRAFRGDEPTASLRDELADSLRDYRAFVEREIVDTTTGEVFNDAPRDNSYRRLYNAPWFATLYVELYRLSGDVEDLRIACRIIRWFYEQGSFRFYPIELPVLALCDELNAAGEVALRDEMRDLFVRHARELASLGLHYPKHEVNYEQSIVAPATSVILQTAALTGDRELLRAGFEQLHVLDQFNGCQPDAYLHEVAIRHWDGFWFGKLKEYGDTFPHYWSGLTGNLFDLAAKLLSSSKFADDDAAGAALTEVRGDNDTEFDGVTAVEDTVSDERDATVTAYRSRAIASHRALLQMFFPEGTASCAYVFPFSVNGERTHVADPMANDQDWALYFMVRHMLEAEQSAK</sequence>
<feature type="region of interest" description="Disordered" evidence="1">
    <location>
        <begin position="1"/>
        <end position="27"/>
    </location>
</feature>
<evidence type="ECO:0008006" key="4">
    <source>
        <dbReference type="Google" id="ProtNLM"/>
    </source>
</evidence>
<dbReference type="Proteomes" id="UP000216074">
    <property type="component" value="Unassembled WGS sequence"/>
</dbReference>
<evidence type="ECO:0000313" key="2">
    <source>
        <dbReference type="EMBL" id="OZG63780.1"/>
    </source>
</evidence>
<dbReference type="EMBL" id="MWWY01000029">
    <property type="protein sequence ID" value="OZG63780.1"/>
    <property type="molecule type" value="Genomic_DNA"/>
</dbReference>
<accession>A0A261FX67</accession>
<name>A0A261FX67_9BIFI</name>
<proteinExistence type="predicted"/>
<reference evidence="2 3" key="1">
    <citation type="journal article" date="2017" name="BMC Genomics">
        <title>Comparative genomic and phylogenomic analyses of the Bifidobacteriaceae family.</title>
        <authorList>
            <person name="Lugli G.A."/>
            <person name="Milani C."/>
            <person name="Turroni F."/>
            <person name="Duranti S."/>
            <person name="Mancabelli L."/>
            <person name="Mangifesta M."/>
            <person name="Ferrario C."/>
            <person name="Modesto M."/>
            <person name="Mattarelli P."/>
            <person name="Jiri K."/>
            <person name="van Sinderen D."/>
            <person name="Ventura M."/>
        </authorList>
    </citation>
    <scope>NUCLEOTIDE SEQUENCE [LARGE SCALE GENOMIC DNA]</scope>
    <source>
        <strain evidence="2 3">DSM 100202</strain>
    </source>
</reference>